<sequence length="255" mass="27934">MILAALLLAETLSKPAPASDHVAPSSVVTQRAYASYIECYAKEAFDRRQNDGSPESRMIDAKAACQAEYDAALAAIINDADKNDERAPVVAHARARLDEADIRILEMLVPTPPTRLAQLPIRGMVGDWRLGGGALAVRMTVRYTDKPSIVGTLEPNDTTITTLNASGLRSWEIVPNERGSAILQATFADGRATKYARIPSSAGEMDFINAADSLVQRYDILLEDGELLIRWVEKDMSGQLRFRRQMQTGSEMAPK</sequence>
<reference evidence="1 2" key="1">
    <citation type="submission" date="2020-08" db="EMBL/GenBank/DDBJ databases">
        <title>Genomic Encyclopedia of Type Strains, Phase IV (KMG-IV): sequencing the most valuable type-strain genomes for metagenomic binning, comparative biology and taxonomic classification.</title>
        <authorList>
            <person name="Goeker M."/>
        </authorList>
    </citation>
    <scope>NUCLEOTIDE SEQUENCE [LARGE SCALE GENOMIC DNA]</scope>
    <source>
        <strain evidence="1 2">DSM 29348</strain>
    </source>
</reference>
<proteinExistence type="predicted"/>
<dbReference type="EMBL" id="JACIEB010000003">
    <property type="protein sequence ID" value="MBB3982101.1"/>
    <property type="molecule type" value="Genomic_DNA"/>
</dbReference>
<comment type="caution">
    <text evidence="1">The sequence shown here is derived from an EMBL/GenBank/DDBJ whole genome shotgun (WGS) entry which is preliminary data.</text>
</comment>
<evidence type="ECO:0000313" key="2">
    <source>
        <dbReference type="Proteomes" id="UP000552757"/>
    </source>
</evidence>
<name>A0A7W6DF26_9SPHN</name>
<accession>A0A7W6DF26</accession>
<organism evidence="1 2">
    <name type="scientific">Sphingobium fontiphilum</name>
    <dbReference type="NCBI Taxonomy" id="944425"/>
    <lineage>
        <taxon>Bacteria</taxon>
        <taxon>Pseudomonadati</taxon>
        <taxon>Pseudomonadota</taxon>
        <taxon>Alphaproteobacteria</taxon>
        <taxon>Sphingomonadales</taxon>
        <taxon>Sphingomonadaceae</taxon>
        <taxon>Sphingobium</taxon>
    </lineage>
</organism>
<dbReference type="Proteomes" id="UP000552757">
    <property type="component" value="Unassembled WGS sequence"/>
</dbReference>
<dbReference type="AlphaFoldDB" id="A0A7W6DF26"/>
<protein>
    <submittedName>
        <fullName evidence="1">Uncharacterized protein</fullName>
    </submittedName>
</protein>
<keyword evidence="2" id="KW-1185">Reference proteome</keyword>
<evidence type="ECO:0000313" key="1">
    <source>
        <dbReference type="EMBL" id="MBB3982101.1"/>
    </source>
</evidence>
<gene>
    <name evidence="1" type="ORF">GGR44_001760</name>
</gene>